<dbReference type="CTD" id="20213502"/>
<dbReference type="EMBL" id="KB095811">
    <property type="protein sequence ID" value="ESO12016.1"/>
    <property type="molecule type" value="Genomic_DNA"/>
</dbReference>
<dbReference type="GeneID" id="20213502"/>
<evidence type="ECO:0000256" key="1">
    <source>
        <dbReference type="ARBA" id="ARBA00022676"/>
    </source>
</evidence>
<dbReference type="GO" id="GO:0006166">
    <property type="term" value="P:purine ribonucleoside salvage"/>
    <property type="evidence" value="ECO:0007669"/>
    <property type="project" value="UniProtKB-KW"/>
</dbReference>
<dbReference type="KEGG" id="hro:HELRODRAFT_63395"/>
<dbReference type="CDD" id="cd09010">
    <property type="entry name" value="MTAP_SsMTAPII_like_MTIP"/>
    <property type="match status" value="1"/>
</dbReference>
<dbReference type="EC" id="2.4.2.28" evidence="4"/>
<keyword evidence="4" id="KW-0963">Cytoplasm</keyword>
<dbReference type="eggNOG" id="KOG3985">
    <property type="taxonomic scope" value="Eukaryota"/>
</dbReference>
<keyword evidence="4" id="KW-0539">Nucleus</keyword>
<dbReference type="EnsemblMetazoa" id="HelroT63395">
    <property type="protein sequence ID" value="HelroP63395"/>
    <property type="gene ID" value="HelroG63395"/>
</dbReference>
<dbReference type="AlphaFoldDB" id="T1FXF4"/>
<feature type="site" description="Important for substrate specificity" evidence="4">
    <location>
        <position position="167"/>
    </location>
</feature>
<dbReference type="RefSeq" id="XP_009008736.1">
    <property type="nucleotide sequence ID" value="XM_009010488.1"/>
</dbReference>
<dbReference type="NCBIfam" id="TIGR01694">
    <property type="entry name" value="MTAP"/>
    <property type="match status" value="1"/>
</dbReference>
<comment type="similarity">
    <text evidence="4">Belongs to the PNP/MTAP phosphorylase family. MTAP subfamily.</text>
</comment>
<dbReference type="HAMAP" id="MF_01963">
    <property type="entry name" value="MTAP"/>
    <property type="match status" value="1"/>
</dbReference>
<dbReference type="SUPFAM" id="SSF53167">
    <property type="entry name" value="Purine and uridine phosphorylases"/>
    <property type="match status" value="1"/>
</dbReference>
<reference evidence="6 8" key="2">
    <citation type="journal article" date="2013" name="Nature">
        <title>Insights into bilaterian evolution from three spiralian genomes.</title>
        <authorList>
            <person name="Simakov O."/>
            <person name="Marletaz F."/>
            <person name="Cho S.J."/>
            <person name="Edsinger-Gonzales E."/>
            <person name="Havlak P."/>
            <person name="Hellsten U."/>
            <person name="Kuo D.H."/>
            <person name="Larsson T."/>
            <person name="Lv J."/>
            <person name="Arendt D."/>
            <person name="Savage R."/>
            <person name="Osoegawa K."/>
            <person name="de Jong P."/>
            <person name="Grimwood J."/>
            <person name="Chapman J.A."/>
            <person name="Shapiro H."/>
            <person name="Aerts A."/>
            <person name="Otillar R.P."/>
            <person name="Terry A.Y."/>
            <person name="Boore J.L."/>
            <person name="Grigoriev I.V."/>
            <person name="Lindberg D.R."/>
            <person name="Seaver E.C."/>
            <person name="Weisblat D.A."/>
            <person name="Putnam N.H."/>
            <person name="Rokhsar D.S."/>
        </authorList>
    </citation>
    <scope>NUCLEOTIDE SEQUENCE</scope>
</reference>
<comment type="catalytic activity">
    <reaction evidence="4">
        <text>S-methyl-5'-thioadenosine + phosphate = 5-(methylsulfanyl)-alpha-D-ribose 1-phosphate + adenine</text>
        <dbReference type="Rhea" id="RHEA:11852"/>
        <dbReference type="ChEBI" id="CHEBI:16708"/>
        <dbReference type="ChEBI" id="CHEBI:17509"/>
        <dbReference type="ChEBI" id="CHEBI:43474"/>
        <dbReference type="ChEBI" id="CHEBI:58533"/>
        <dbReference type="EC" id="2.4.2.28"/>
    </reaction>
</comment>
<dbReference type="FunCoup" id="T1FXF4">
    <property type="interactions" value="1244"/>
</dbReference>
<reference evidence="7" key="3">
    <citation type="submission" date="2015-06" db="UniProtKB">
        <authorList>
            <consortium name="EnsemblMetazoa"/>
        </authorList>
    </citation>
    <scope>IDENTIFICATION</scope>
</reference>
<dbReference type="InParanoid" id="T1FXF4"/>
<name>T1FXF4_HELRO</name>
<feature type="domain" description="Nucleoside phosphorylase" evidence="5">
    <location>
        <begin position="1"/>
        <end position="243"/>
    </location>
</feature>
<dbReference type="InterPro" id="IPR010044">
    <property type="entry name" value="MTAP"/>
</dbReference>
<evidence type="ECO:0000256" key="4">
    <source>
        <dbReference type="HAMAP-Rule" id="MF_03155"/>
    </source>
</evidence>
<dbReference type="InterPro" id="IPR035994">
    <property type="entry name" value="Nucleoside_phosphorylase_sf"/>
</dbReference>
<dbReference type="PANTHER" id="PTHR42679">
    <property type="entry name" value="S-METHYL-5'-THIOADENOSINE PHOSPHORYLASE"/>
    <property type="match status" value="1"/>
</dbReference>
<dbReference type="EMBL" id="AMQM01000027">
    <property type="status" value="NOT_ANNOTATED_CDS"/>
    <property type="molecule type" value="Genomic_DNA"/>
</dbReference>
<feature type="binding site" evidence="4">
    <location>
        <position position="186"/>
    </location>
    <ligand>
        <name>phosphate</name>
        <dbReference type="ChEBI" id="CHEBI:43474"/>
    </ligand>
</feature>
<dbReference type="GO" id="GO:0005829">
    <property type="term" value="C:cytosol"/>
    <property type="evidence" value="ECO:0000318"/>
    <property type="project" value="GO_Central"/>
</dbReference>
<organism evidence="7 8">
    <name type="scientific">Helobdella robusta</name>
    <name type="common">Californian leech</name>
    <dbReference type="NCBI Taxonomy" id="6412"/>
    <lineage>
        <taxon>Eukaryota</taxon>
        <taxon>Metazoa</taxon>
        <taxon>Spiralia</taxon>
        <taxon>Lophotrochozoa</taxon>
        <taxon>Annelida</taxon>
        <taxon>Clitellata</taxon>
        <taxon>Hirudinea</taxon>
        <taxon>Rhynchobdellida</taxon>
        <taxon>Glossiphoniidae</taxon>
        <taxon>Helobdella</taxon>
    </lineage>
</organism>
<comment type="pathway">
    <text evidence="4">Amino-acid biosynthesis; L-methionine biosynthesis via salvage pathway; S-methyl-5-thio-alpha-D-ribose 1-phosphate from S-methyl-5'-thioadenosine (phosphorylase route): step 1/1.</text>
</comment>
<dbReference type="OrthoDB" id="431409at2759"/>
<dbReference type="GO" id="GO:0017061">
    <property type="term" value="F:S-methyl-5-thioadenosine phosphorylase activity"/>
    <property type="evidence" value="ECO:0000318"/>
    <property type="project" value="GO_Central"/>
</dbReference>
<dbReference type="PANTHER" id="PTHR42679:SF2">
    <property type="entry name" value="S-METHYL-5'-THIOADENOSINE PHOSPHORYLASE"/>
    <property type="match status" value="1"/>
</dbReference>
<dbReference type="Gene3D" id="3.40.50.1580">
    <property type="entry name" value="Nucleoside phosphorylase domain"/>
    <property type="match status" value="1"/>
</dbReference>
<feature type="binding site" evidence="4">
    <location>
        <position position="7"/>
    </location>
    <ligand>
        <name>phosphate</name>
        <dbReference type="ChEBI" id="CHEBI:43474"/>
    </ligand>
</feature>
<comment type="subunit">
    <text evidence="4">Homotrimer.</text>
</comment>
<keyword evidence="1 4" id="KW-0328">Glycosyltransferase</keyword>
<sequence>IGIIGGSGLEDESFVECKEVKVVETPFGNTSDSLTIGRIHGIRCVILSRHGKNHTINPTNVNYKANIWALKQERCNVLVVSCAVGSLKETIVPGDVVILDQFIDRTTKRLSTFYDGSSDLFPGVCHIPMAHPFCEDLNKLLHSIANDLGIRSHASGTIVVIEGPRFSSRAESKVWQSYGASVVGMTTFPEVSLAAELALPYTALALVTDMDSWQESDHVDVDKVMKQMKKNSQSFKNIILNLIPKILSLNWPKLLQNSEVIAT</sequence>
<gene>
    <name evidence="7" type="primary">20213502</name>
    <name evidence="6" type="ORF">HELRODRAFT_63395</name>
</gene>
<dbReference type="GO" id="GO:0019509">
    <property type="term" value="P:L-methionine salvage from methylthioadenosine"/>
    <property type="evidence" value="ECO:0000318"/>
    <property type="project" value="GO_Central"/>
</dbReference>
<feature type="binding site" evidence="4">
    <location>
        <begin position="49"/>
        <end position="50"/>
    </location>
    <ligand>
        <name>phosphate</name>
        <dbReference type="ChEBI" id="CHEBI:43474"/>
    </ligand>
</feature>
<evidence type="ECO:0000313" key="7">
    <source>
        <dbReference type="EnsemblMetazoa" id="HelroP63395"/>
    </source>
</evidence>
<dbReference type="OMA" id="ADPFCPE"/>
<dbReference type="InterPro" id="IPR000845">
    <property type="entry name" value="Nucleoside_phosphorylase_d"/>
</dbReference>
<feature type="binding site" evidence="4">
    <location>
        <begin position="209"/>
        <end position="211"/>
    </location>
    <ligand>
        <name>substrate</name>
    </ligand>
</feature>
<comment type="function">
    <text evidence="4">Catalyzes the reversible phosphorylation of S-methyl-5'-thioadenosine (MTA) to adenine and 5-methylthioribose-1-phosphate. Involved in the breakdown of MTA, a major by-product of polyamine biosynthesis. Responsible for the first step in the methionine salvage pathway after MTA has been generated from S-adenosylmethionine. Has broad substrate specificity with 6-aminopurine nucleosides as preferred substrates.</text>
</comment>
<evidence type="ECO:0000256" key="2">
    <source>
        <dbReference type="ARBA" id="ARBA00022679"/>
    </source>
</evidence>
<evidence type="ECO:0000256" key="3">
    <source>
        <dbReference type="ARBA" id="ARBA00022726"/>
    </source>
</evidence>
<feature type="site" description="Important for substrate specificity" evidence="4">
    <location>
        <position position="221"/>
    </location>
</feature>
<feature type="binding site" evidence="4">
    <location>
        <position position="185"/>
    </location>
    <ligand>
        <name>substrate</name>
    </ligand>
</feature>
<proteinExistence type="inferred from homology"/>
<dbReference type="GO" id="GO:0005634">
    <property type="term" value="C:nucleus"/>
    <property type="evidence" value="ECO:0007669"/>
    <property type="project" value="UniProtKB-SubCell"/>
</dbReference>
<reference evidence="8" key="1">
    <citation type="submission" date="2012-12" db="EMBL/GenBank/DDBJ databases">
        <authorList>
            <person name="Hellsten U."/>
            <person name="Grimwood J."/>
            <person name="Chapman J.A."/>
            <person name="Shapiro H."/>
            <person name="Aerts A."/>
            <person name="Otillar R.P."/>
            <person name="Terry A.Y."/>
            <person name="Boore J.L."/>
            <person name="Simakov O."/>
            <person name="Marletaz F."/>
            <person name="Cho S.-J."/>
            <person name="Edsinger-Gonzales E."/>
            <person name="Havlak P."/>
            <person name="Kuo D.-H."/>
            <person name="Larsson T."/>
            <person name="Lv J."/>
            <person name="Arendt D."/>
            <person name="Savage R."/>
            <person name="Osoegawa K."/>
            <person name="de Jong P."/>
            <person name="Lindberg D.R."/>
            <person name="Seaver E.C."/>
            <person name="Weisblat D.A."/>
            <person name="Putnam N.H."/>
            <person name="Grigoriev I.V."/>
            <person name="Rokhsar D.S."/>
        </authorList>
    </citation>
    <scope>NUCLEOTIDE SEQUENCE</scope>
</reference>
<evidence type="ECO:0000313" key="8">
    <source>
        <dbReference type="Proteomes" id="UP000015101"/>
    </source>
</evidence>
<dbReference type="HOGENOM" id="CLU_054456_0_0_1"/>
<evidence type="ECO:0000259" key="5">
    <source>
        <dbReference type="Pfam" id="PF01048"/>
    </source>
</evidence>
<comment type="subcellular location">
    <subcellularLocation>
        <location evidence="4">Cytoplasm</location>
    </subcellularLocation>
    <subcellularLocation>
        <location evidence="4">Nucleus</location>
    </subcellularLocation>
</comment>
<dbReference type="Pfam" id="PF01048">
    <property type="entry name" value="PNP_UDP_1"/>
    <property type="match status" value="1"/>
</dbReference>
<dbReference type="UniPathway" id="UPA00904">
    <property type="reaction ID" value="UER00873"/>
</dbReference>
<protein>
    <recommendedName>
        <fullName evidence="4">S-methyl-5'-thioadenosine phosphorylase</fullName>
        <ecNumber evidence="4">2.4.2.28</ecNumber>
    </recommendedName>
    <alternativeName>
        <fullName evidence="4">5'-methylthioadenosine phosphorylase</fullName>
        <shortName evidence="4">MTA phosphorylase</shortName>
        <shortName evidence="4">MTAP</shortName>
        <shortName evidence="4">MTAPase</shortName>
    </alternativeName>
</protein>
<dbReference type="Proteomes" id="UP000015101">
    <property type="component" value="Unassembled WGS sequence"/>
</dbReference>
<keyword evidence="2 4" id="KW-0808">Transferase</keyword>
<evidence type="ECO:0000313" key="6">
    <source>
        <dbReference type="EMBL" id="ESO12016.1"/>
    </source>
</evidence>
<keyword evidence="8" id="KW-1185">Reference proteome</keyword>
<dbReference type="STRING" id="6412.T1FXF4"/>
<comment type="caution">
    <text evidence="4">Lacks conserved residue(s) required for the propagation of feature annotation.</text>
</comment>
<accession>T1FXF4</accession>
<keyword evidence="3 4" id="KW-0660">Purine salvage</keyword>